<dbReference type="HAMAP" id="MF_00211">
    <property type="entry name" value="TrpD"/>
    <property type="match status" value="1"/>
</dbReference>
<evidence type="ECO:0000313" key="8">
    <source>
        <dbReference type="Proteomes" id="UP001624684"/>
    </source>
</evidence>
<evidence type="ECO:0000256" key="1">
    <source>
        <dbReference type="ARBA" id="ARBA00022676"/>
    </source>
</evidence>
<keyword evidence="4" id="KW-0028">Amino-acid biosynthesis</keyword>
<feature type="binding site" evidence="4">
    <location>
        <position position="184"/>
    </location>
    <ligand>
        <name>anthranilate</name>
        <dbReference type="ChEBI" id="CHEBI:16567"/>
        <label>2</label>
    </ligand>
</feature>
<evidence type="ECO:0000256" key="3">
    <source>
        <dbReference type="ARBA" id="ARBA00022822"/>
    </source>
</evidence>
<dbReference type="InterPro" id="IPR035902">
    <property type="entry name" value="Nuc_phospho_transferase"/>
</dbReference>
<comment type="cofactor">
    <cofactor evidence="4">
        <name>Mg(2+)</name>
        <dbReference type="ChEBI" id="CHEBI:18420"/>
    </cofactor>
    <text evidence="4">Binds 2 magnesium ions per monomer.</text>
</comment>
<feature type="binding site" evidence="4">
    <location>
        <position position="129"/>
    </location>
    <ligand>
        <name>anthranilate</name>
        <dbReference type="ChEBI" id="CHEBI:16567"/>
        <label>1</label>
    </ligand>
</feature>
<feature type="binding site" evidence="4">
    <location>
        <begin position="101"/>
        <end position="102"/>
    </location>
    <ligand>
        <name>5-phospho-alpha-D-ribose 1-diphosphate</name>
        <dbReference type="ChEBI" id="CHEBI:58017"/>
    </ligand>
</feature>
<gene>
    <name evidence="4 7" type="primary">trpD</name>
    <name evidence="7" type="ORF">ACJHVH_00740</name>
</gene>
<feature type="binding site" evidence="4">
    <location>
        <position position="243"/>
    </location>
    <ligand>
        <name>Mg(2+)</name>
        <dbReference type="ChEBI" id="CHEBI:18420"/>
        <label>2</label>
    </ligand>
</feature>
<evidence type="ECO:0000256" key="2">
    <source>
        <dbReference type="ARBA" id="ARBA00022679"/>
    </source>
</evidence>
<dbReference type="NCBIfam" id="TIGR01245">
    <property type="entry name" value="trpD"/>
    <property type="match status" value="1"/>
</dbReference>
<keyword evidence="1 4" id="KW-0328">Glycosyltransferase</keyword>
<comment type="pathway">
    <text evidence="4">Amino-acid biosynthesis; L-tryptophan biosynthesis; L-tryptophan from chorismate: step 2/5.</text>
</comment>
<dbReference type="SUPFAM" id="SSF52418">
    <property type="entry name" value="Nucleoside phosphorylase/phosphoribosyltransferase catalytic domain"/>
    <property type="match status" value="1"/>
</dbReference>
<feature type="binding site" evidence="4">
    <location>
        <position position="244"/>
    </location>
    <ligand>
        <name>Mg(2+)</name>
        <dbReference type="ChEBI" id="CHEBI:18420"/>
        <label>1</label>
    </ligand>
</feature>
<feature type="binding site" evidence="4">
    <location>
        <position position="138"/>
    </location>
    <ligand>
        <name>5-phospho-alpha-D-ribose 1-diphosphate</name>
        <dbReference type="ChEBI" id="CHEBI:58017"/>
    </ligand>
</feature>
<dbReference type="InterPro" id="IPR017459">
    <property type="entry name" value="Glycosyl_Trfase_fam3_N_dom"/>
</dbReference>
<dbReference type="Gene3D" id="3.40.1030.10">
    <property type="entry name" value="Nucleoside phosphorylase/phosphoribosyltransferase catalytic domain"/>
    <property type="match status" value="1"/>
</dbReference>
<comment type="caution">
    <text evidence="7">The sequence shown here is derived from an EMBL/GenBank/DDBJ whole genome shotgun (WGS) entry which is preliminary data.</text>
</comment>
<reference evidence="7 8" key="1">
    <citation type="submission" date="2024-11" db="EMBL/GenBank/DDBJ databases">
        <title>First Report of Moraxella oculi in Brazil in an Infectious Bovine Keratoconjunctivitis Outbreak.</title>
        <authorList>
            <person name="Carvalho C.V."/>
            <person name="Domingues R."/>
            <person name="Coutinho C."/>
            <person name="Honorio N.T.B.S."/>
            <person name="Faza D.R.L.R."/>
            <person name="Carvalho W.A."/>
            <person name="Machado A.B.F."/>
            <person name="Martins M.F."/>
            <person name="Gaspar E.B."/>
        </authorList>
    </citation>
    <scope>NUCLEOTIDE SEQUENCE [LARGE SCALE GENOMIC DNA]</scope>
    <source>
        <strain evidence="7 8">2117LE</strain>
    </source>
</reference>
<dbReference type="Proteomes" id="UP001624684">
    <property type="component" value="Unassembled WGS sequence"/>
</dbReference>
<comment type="subunit">
    <text evidence="4">Homodimer.</text>
</comment>
<feature type="binding site" evidence="4">
    <location>
        <begin position="108"/>
        <end position="111"/>
    </location>
    <ligand>
        <name>5-phospho-alpha-D-ribose 1-diphosphate</name>
        <dbReference type="ChEBI" id="CHEBI:58017"/>
    </ligand>
</feature>
<feature type="binding site" evidence="4">
    <location>
        <position position="110"/>
    </location>
    <ligand>
        <name>Mg(2+)</name>
        <dbReference type="ChEBI" id="CHEBI:18420"/>
        <label>1</label>
    </ligand>
</feature>
<dbReference type="InterPro" id="IPR000312">
    <property type="entry name" value="Glycosyl_Trfase_fam3"/>
</dbReference>
<dbReference type="Pfam" id="PF02885">
    <property type="entry name" value="Glycos_trans_3N"/>
    <property type="match status" value="1"/>
</dbReference>
<dbReference type="InterPro" id="IPR005940">
    <property type="entry name" value="Anthranilate_Pribosyl_Tfrase"/>
</dbReference>
<evidence type="ECO:0000256" key="4">
    <source>
        <dbReference type="HAMAP-Rule" id="MF_00211"/>
    </source>
</evidence>
<dbReference type="GO" id="GO:0004048">
    <property type="term" value="F:anthranilate phosphoribosyltransferase activity"/>
    <property type="evidence" value="ECO:0007669"/>
    <property type="project" value="UniProtKB-EC"/>
</dbReference>
<keyword evidence="3 4" id="KW-0822">Tryptophan biosynthesis</keyword>
<protein>
    <recommendedName>
        <fullName evidence="4">Anthranilate phosphoribosyltransferase</fullName>
        <ecNumber evidence="4">2.4.2.18</ecNumber>
    </recommendedName>
</protein>
<comment type="caution">
    <text evidence="4">Lacks conserved residue(s) required for the propagation of feature annotation.</text>
</comment>
<feature type="binding site" evidence="4">
    <location>
        <position position="98"/>
    </location>
    <ligand>
        <name>anthranilate</name>
        <dbReference type="ChEBI" id="CHEBI:16567"/>
        <label>1</label>
    </ligand>
</feature>
<dbReference type="EC" id="2.4.2.18" evidence="4"/>
<comment type="function">
    <text evidence="4">Catalyzes the transfer of the phosphoribosyl group of 5-phosphorylribose-1-pyrophosphate (PRPP) to anthranilate to yield N-(5'-phosphoribosyl)-anthranilate (PRA).</text>
</comment>
<comment type="catalytic activity">
    <reaction evidence="4">
        <text>N-(5-phospho-beta-D-ribosyl)anthranilate + diphosphate = 5-phospho-alpha-D-ribose 1-diphosphate + anthranilate</text>
        <dbReference type="Rhea" id="RHEA:11768"/>
        <dbReference type="ChEBI" id="CHEBI:16567"/>
        <dbReference type="ChEBI" id="CHEBI:18277"/>
        <dbReference type="ChEBI" id="CHEBI:33019"/>
        <dbReference type="ChEBI" id="CHEBI:58017"/>
        <dbReference type="EC" id="2.4.2.18"/>
    </reaction>
</comment>
<evidence type="ECO:0000259" key="5">
    <source>
        <dbReference type="Pfam" id="PF00591"/>
    </source>
</evidence>
<accession>A0ABW8U667</accession>
<dbReference type="PANTHER" id="PTHR43285">
    <property type="entry name" value="ANTHRANILATE PHOSPHORIBOSYLTRANSFERASE"/>
    <property type="match status" value="1"/>
</dbReference>
<evidence type="ECO:0000313" key="7">
    <source>
        <dbReference type="EMBL" id="MFL1731534.1"/>
    </source>
</evidence>
<dbReference type="EMBL" id="JBJJXE010000001">
    <property type="protein sequence ID" value="MFL1731534.1"/>
    <property type="molecule type" value="Genomic_DNA"/>
</dbReference>
<dbReference type="Pfam" id="PF00591">
    <property type="entry name" value="Glycos_transf_3"/>
    <property type="match status" value="1"/>
</dbReference>
<dbReference type="SUPFAM" id="SSF47648">
    <property type="entry name" value="Nucleoside phosphorylase/phosphoribosyltransferase N-terminal domain"/>
    <property type="match status" value="1"/>
</dbReference>
<feature type="domain" description="Glycosyl transferase family 3" evidence="5">
    <location>
        <begin position="91"/>
        <end position="346"/>
    </location>
</feature>
<name>A0ABW8U667_9GAMM</name>
<dbReference type="InterPro" id="IPR036320">
    <property type="entry name" value="Glycosyl_Trfase_fam3_N_dom_sf"/>
</dbReference>
<keyword evidence="2 4" id="KW-0808">Transferase</keyword>
<feature type="binding site" evidence="4">
    <location>
        <position position="244"/>
    </location>
    <ligand>
        <name>Mg(2+)</name>
        <dbReference type="ChEBI" id="CHEBI:18420"/>
        <label>2</label>
    </ligand>
</feature>
<feature type="domain" description="Glycosyl transferase family 3 N-terminal" evidence="6">
    <location>
        <begin position="21"/>
        <end position="80"/>
    </location>
</feature>
<comment type="similarity">
    <text evidence="4">Belongs to the anthranilate phosphoribosyltransferase family.</text>
</comment>
<dbReference type="PANTHER" id="PTHR43285:SF2">
    <property type="entry name" value="ANTHRANILATE PHOSPHORIBOSYLTRANSFERASE"/>
    <property type="match status" value="1"/>
</dbReference>
<sequence>MITVDNIHTLDDTEIQQFLSHALNILLQGQDLDALVMRSVMLAIMHGRCPDALMGAILVALRTKGESIDEITAAATVMKTLADGITLPSLTHVVDIVGTGGDGANLFNVSTAASFVIASSGAIVAKHGNRGVSTKSGSSDLLQTAGACLDLTHGELLQCLQTQNLGFLFAPNHHQAMKHAAGVRGQLKVRTIFNVLGPLTNPAGVVNQVIGVFDAKLCNPLAHVLKNLGSHHAIVVHSADGLDEFSLAGQNFVSELKDGVVRDHIITPEDVDLTVQNLDGLGVSSSKDSLALIETALSGRSDDSLIQKAQSMIAFNAGAAIYVAGQATTLKHGVQIAKNIIDDGMARQKMKDFVQFTQAFKTI</sequence>
<proteinExistence type="inferred from homology"/>
<feature type="binding site" evidence="4">
    <location>
        <position position="98"/>
    </location>
    <ligand>
        <name>5-phospho-alpha-D-ribose 1-diphosphate</name>
        <dbReference type="ChEBI" id="CHEBI:58017"/>
    </ligand>
</feature>
<organism evidence="7 8">
    <name type="scientific">Moraxella oculi</name>
    <dbReference type="NCBI Taxonomy" id="2940516"/>
    <lineage>
        <taxon>Bacteria</taxon>
        <taxon>Pseudomonadati</taxon>
        <taxon>Pseudomonadota</taxon>
        <taxon>Gammaproteobacteria</taxon>
        <taxon>Moraxellales</taxon>
        <taxon>Moraxellaceae</taxon>
        <taxon>Moraxella</taxon>
    </lineage>
</organism>
<keyword evidence="8" id="KW-1185">Reference proteome</keyword>
<keyword evidence="4" id="KW-0479">Metal-binding</keyword>
<dbReference type="RefSeq" id="WP_407068407.1">
    <property type="nucleotide sequence ID" value="NZ_JBJJXE010000001.1"/>
</dbReference>
<keyword evidence="4" id="KW-0460">Magnesium</keyword>
<dbReference type="Gene3D" id="1.20.970.10">
    <property type="entry name" value="Transferase, Pyrimidine Nucleoside Phosphorylase, Chain C"/>
    <property type="match status" value="1"/>
</dbReference>
<keyword evidence="4" id="KW-0057">Aromatic amino acid biosynthesis</keyword>
<evidence type="ECO:0000259" key="6">
    <source>
        <dbReference type="Pfam" id="PF02885"/>
    </source>
</evidence>